<evidence type="ECO:0000256" key="6">
    <source>
        <dbReference type="ARBA" id="ARBA00023136"/>
    </source>
</evidence>
<dbReference type="InterPro" id="IPR009787">
    <property type="entry name" value="Jagunal"/>
</dbReference>
<gene>
    <name evidence="8" type="ORF">KIW84_023054</name>
</gene>
<keyword evidence="5 7" id="KW-1133">Transmembrane helix</keyword>
<dbReference type="Gramene" id="Psat2g100400.2">
    <property type="protein sequence ID" value="Psat2g100400.2.cds"/>
    <property type="gene ID" value="Psat2g100400"/>
</dbReference>
<feature type="transmembrane region" description="Helical" evidence="7">
    <location>
        <begin position="96"/>
        <end position="116"/>
    </location>
</feature>
<evidence type="ECO:0000256" key="1">
    <source>
        <dbReference type="ARBA" id="ARBA00004477"/>
    </source>
</evidence>
<keyword evidence="6 7" id="KW-0472">Membrane</keyword>
<organism evidence="8 9">
    <name type="scientific">Pisum sativum</name>
    <name type="common">Garden pea</name>
    <name type="synonym">Lathyrus oleraceus</name>
    <dbReference type="NCBI Taxonomy" id="3888"/>
    <lineage>
        <taxon>Eukaryota</taxon>
        <taxon>Viridiplantae</taxon>
        <taxon>Streptophyta</taxon>
        <taxon>Embryophyta</taxon>
        <taxon>Tracheophyta</taxon>
        <taxon>Spermatophyta</taxon>
        <taxon>Magnoliopsida</taxon>
        <taxon>eudicotyledons</taxon>
        <taxon>Gunneridae</taxon>
        <taxon>Pentapetalae</taxon>
        <taxon>rosids</taxon>
        <taxon>fabids</taxon>
        <taxon>Fabales</taxon>
        <taxon>Fabaceae</taxon>
        <taxon>Papilionoideae</taxon>
        <taxon>50 kb inversion clade</taxon>
        <taxon>NPAAA clade</taxon>
        <taxon>Hologalegina</taxon>
        <taxon>IRL clade</taxon>
        <taxon>Fabeae</taxon>
        <taxon>Lathyrus</taxon>
    </lineage>
</organism>
<reference evidence="8 9" key="1">
    <citation type="journal article" date="2022" name="Nat. Genet.">
        <title>Improved pea reference genome and pan-genome highlight genomic features and evolutionary characteristics.</title>
        <authorList>
            <person name="Yang T."/>
            <person name="Liu R."/>
            <person name="Luo Y."/>
            <person name="Hu S."/>
            <person name="Wang D."/>
            <person name="Wang C."/>
            <person name="Pandey M.K."/>
            <person name="Ge S."/>
            <person name="Xu Q."/>
            <person name="Li N."/>
            <person name="Li G."/>
            <person name="Huang Y."/>
            <person name="Saxena R.K."/>
            <person name="Ji Y."/>
            <person name="Li M."/>
            <person name="Yan X."/>
            <person name="He Y."/>
            <person name="Liu Y."/>
            <person name="Wang X."/>
            <person name="Xiang C."/>
            <person name="Varshney R.K."/>
            <person name="Ding H."/>
            <person name="Gao S."/>
            <person name="Zong X."/>
        </authorList>
    </citation>
    <scope>NUCLEOTIDE SEQUENCE [LARGE SCALE GENOMIC DNA]</scope>
    <source>
        <strain evidence="8 9">cv. Zhongwan 6</strain>
    </source>
</reference>
<dbReference type="AlphaFoldDB" id="A0A9D4YC00"/>
<evidence type="ECO:0008006" key="10">
    <source>
        <dbReference type="Google" id="ProtNLM"/>
    </source>
</evidence>
<evidence type="ECO:0000256" key="5">
    <source>
        <dbReference type="ARBA" id="ARBA00022989"/>
    </source>
</evidence>
<dbReference type="Gramene" id="PSAT_LOCUS9187_t1">
    <property type="protein sequence ID" value="CAL5189050.1"/>
    <property type="gene ID" value="PSAT_LOCUS9187"/>
</dbReference>
<keyword evidence="4" id="KW-0256">Endoplasmic reticulum</keyword>
<protein>
    <recommendedName>
        <fullName evidence="10">Transmembrane protein</fullName>
    </recommendedName>
</protein>
<sequence>MQQRNSTLGRPTGTDGSDYSYRMVVDSRYQLVAKGKNRLSVLFIIEALFLLIGVLFAVLQGKKDDTTNIVAISSVIASVVLLIIGDLGRRRSRSSLLRLYAILSSLAMLLFTASLANQYSLLKVIQYFSNRETSSFDVDFLALQTGLLVYILTLSVFKISIIKAVVFLLFNMTPPKKAS</sequence>
<dbReference type="Gramene" id="Psat2g100400.1">
    <property type="protein sequence ID" value="Psat2g100400.1.cds"/>
    <property type="gene ID" value="Psat2g100400"/>
</dbReference>
<keyword evidence="3 7" id="KW-0812">Transmembrane</keyword>
<dbReference type="GO" id="GO:0007029">
    <property type="term" value="P:endoplasmic reticulum organization"/>
    <property type="evidence" value="ECO:0007669"/>
    <property type="project" value="InterPro"/>
</dbReference>
<dbReference type="PANTHER" id="PTHR20955">
    <property type="entry name" value="PROTEIN JAGUNAL HOMOLOG 1"/>
    <property type="match status" value="1"/>
</dbReference>
<dbReference type="Gramene" id="Psat02G0305400-T1">
    <property type="protein sequence ID" value="KAI5436783.1"/>
    <property type="gene ID" value="KIW84_023054"/>
</dbReference>
<evidence type="ECO:0000313" key="9">
    <source>
        <dbReference type="Proteomes" id="UP001058974"/>
    </source>
</evidence>
<evidence type="ECO:0000256" key="3">
    <source>
        <dbReference type="ARBA" id="ARBA00022692"/>
    </source>
</evidence>
<dbReference type="GO" id="GO:0005789">
    <property type="term" value="C:endoplasmic reticulum membrane"/>
    <property type="evidence" value="ECO:0007669"/>
    <property type="project" value="UniProtKB-SubCell"/>
</dbReference>
<evidence type="ECO:0000256" key="4">
    <source>
        <dbReference type="ARBA" id="ARBA00022824"/>
    </source>
</evidence>
<feature type="transmembrane region" description="Helical" evidence="7">
    <location>
        <begin position="147"/>
        <end position="170"/>
    </location>
</feature>
<name>A0A9D4YC00_PEA</name>
<comment type="similarity">
    <text evidence="2">Belongs to the jagunal family.</text>
</comment>
<keyword evidence="9" id="KW-1185">Reference proteome</keyword>
<dbReference type="GO" id="GO:0016192">
    <property type="term" value="P:vesicle-mediated transport"/>
    <property type="evidence" value="ECO:0007669"/>
    <property type="project" value="TreeGrafter"/>
</dbReference>
<feature type="transmembrane region" description="Helical" evidence="7">
    <location>
        <begin position="66"/>
        <end position="84"/>
    </location>
</feature>
<evidence type="ECO:0000256" key="2">
    <source>
        <dbReference type="ARBA" id="ARBA00008462"/>
    </source>
</evidence>
<dbReference type="Proteomes" id="UP001058974">
    <property type="component" value="Chromosome 2"/>
</dbReference>
<accession>A0A9D4YC00</accession>
<comment type="caution">
    <text evidence="8">The sequence shown here is derived from an EMBL/GenBank/DDBJ whole genome shotgun (WGS) entry which is preliminary data.</text>
</comment>
<dbReference type="PANTHER" id="PTHR20955:SF1">
    <property type="entry name" value="PROTEIN JAGUNAL HOMOLOG 1"/>
    <property type="match status" value="1"/>
</dbReference>
<evidence type="ECO:0000313" key="8">
    <source>
        <dbReference type="EMBL" id="KAI5436783.1"/>
    </source>
</evidence>
<proteinExistence type="inferred from homology"/>
<evidence type="ECO:0000256" key="7">
    <source>
        <dbReference type="SAM" id="Phobius"/>
    </source>
</evidence>
<feature type="transmembrane region" description="Helical" evidence="7">
    <location>
        <begin position="39"/>
        <end position="60"/>
    </location>
</feature>
<comment type="subcellular location">
    <subcellularLocation>
        <location evidence="1">Endoplasmic reticulum membrane</location>
        <topology evidence="1">Multi-pass membrane protein</topology>
    </subcellularLocation>
</comment>
<dbReference type="EMBL" id="JAMSHJ010000002">
    <property type="protein sequence ID" value="KAI5436783.1"/>
    <property type="molecule type" value="Genomic_DNA"/>
</dbReference>
<dbReference type="OrthoDB" id="1915239at2759"/>
<dbReference type="Pfam" id="PF07086">
    <property type="entry name" value="Jagunal"/>
    <property type="match status" value="1"/>
</dbReference>